<keyword evidence="3" id="KW-0378">Hydrolase</keyword>
<dbReference type="PANTHER" id="PTHR43763:SF6">
    <property type="entry name" value="XAA-PRO AMINOPEPTIDASE 1"/>
    <property type="match status" value="1"/>
</dbReference>
<dbReference type="Gene3D" id="3.90.230.10">
    <property type="entry name" value="Creatinase/methionine aminopeptidase superfamily"/>
    <property type="match status" value="1"/>
</dbReference>
<dbReference type="CDD" id="cd01085">
    <property type="entry name" value="APP"/>
    <property type="match status" value="1"/>
</dbReference>
<dbReference type="InterPro" id="IPR036005">
    <property type="entry name" value="Creatinase/aminopeptidase-like"/>
</dbReference>
<dbReference type="PANTHER" id="PTHR43763">
    <property type="entry name" value="XAA-PRO AMINOPEPTIDASE 1"/>
    <property type="match status" value="1"/>
</dbReference>
<keyword evidence="8" id="KW-1185">Reference proteome</keyword>
<evidence type="ECO:0000259" key="4">
    <source>
        <dbReference type="Pfam" id="PF00557"/>
    </source>
</evidence>
<dbReference type="InterPro" id="IPR050422">
    <property type="entry name" value="X-Pro_aminopeptidase_P"/>
</dbReference>
<keyword evidence="7" id="KW-0645">Protease</keyword>
<feature type="domain" description="Peptidase M24 C-terminal" evidence="6">
    <location>
        <begin position="535"/>
        <end position="595"/>
    </location>
</feature>
<dbReference type="Proteomes" id="UP001299265">
    <property type="component" value="Unassembled WGS sequence"/>
</dbReference>
<sequence>MAKKELELLRELMKKKEVDICLIPTADSHESEYPGAHFAARRFLSGFTGSAGTLAVSADWSGLWTDARYFLQAEAQLTGSGITLYRMGEEGVPALEEEISVRLPRGGTLAYDGTVVSRRLGADMRRTAERRFGRILLEDLPGQIWEDRPPISSEPVFELDMRYAGQSRTEKIRKIREQMEAAGAEAHILTTLDDIAWLMNLRGNDVPCSPVFMSYCILTLSAVYLFVQEKAFSRELREKLRGDGIELREYGGFYEALPAVCSGKTVMLDSGKVNEQIFGVLEPETSIVDCPNPSELLKAVKNETEADNLREAHRKDGLAVTKFLYWLKKQIGREEITELSAAEYLENCRREQDHYLEPSFTTIAAYGPNAAVVHYSATEESSAVLKPEGLFLVDSGGQYLEGTTDITRTVVLGNITGEQKKHFTAVLKGMLALGDAHFLHGCRGTNLDYLAREPLWAMGLDYKHGTGHGVGYLLNVHEAPNGFRWKMVPERMDSAVLEPGMVTSDEPGVYLAGKYGIRTENLLLCTEAEKTEYGQFLKFEFLTMVPIDLDGIDRTEMGPEDMDRLNRYHRQVYKTLSPYLEGEELAWLKEATRKLV</sequence>
<dbReference type="InterPro" id="IPR029149">
    <property type="entry name" value="Creatin/AminoP/Spt16_N"/>
</dbReference>
<evidence type="ECO:0000313" key="7">
    <source>
        <dbReference type="EMBL" id="MCD2491784.1"/>
    </source>
</evidence>
<dbReference type="InterPro" id="IPR032416">
    <property type="entry name" value="Peptidase_M24_C"/>
</dbReference>
<evidence type="ECO:0000313" key="8">
    <source>
        <dbReference type="Proteomes" id="UP001299265"/>
    </source>
</evidence>
<feature type="domain" description="Peptidase M24" evidence="4">
    <location>
        <begin position="308"/>
        <end position="527"/>
    </location>
</feature>
<proteinExistence type="inferred from homology"/>
<evidence type="ECO:0000256" key="1">
    <source>
        <dbReference type="ARBA" id="ARBA00008766"/>
    </source>
</evidence>
<evidence type="ECO:0000256" key="3">
    <source>
        <dbReference type="ARBA" id="ARBA00022801"/>
    </source>
</evidence>
<dbReference type="Gene3D" id="3.40.350.10">
    <property type="entry name" value="Creatinase/prolidase N-terminal domain"/>
    <property type="match status" value="2"/>
</dbReference>
<name>A0AAP2W9I4_9FIRM</name>
<dbReference type="RefSeq" id="WP_231061694.1">
    <property type="nucleotide sequence ID" value="NZ_JAJNOR010000001.1"/>
</dbReference>
<gene>
    <name evidence="7" type="ORF">LQE92_03990</name>
</gene>
<comment type="caution">
    <text evidence="7">The sequence shown here is derived from an EMBL/GenBank/DDBJ whole genome shotgun (WGS) entry which is preliminary data.</text>
</comment>
<dbReference type="EMBL" id="JAJNOR010000001">
    <property type="protein sequence ID" value="MCD2491784.1"/>
    <property type="molecule type" value="Genomic_DNA"/>
</dbReference>
<keyword evidence="2" id="KW-0479">Metal-binding</keyword>
<accession>A0AAP2W9I4</accession>
<organism evidence="7 8">
    <name type="scientific">Lientehia hominis</name>
    <dbReference type="NCBI Taxonomy" id="2897778"/>
    <lineage>
        <taxon>Bacteria</taxon>
        <taxon>Bacillati</taxon>
        <taxon>Bacillota</taxon>
        <taxon>Clostridia</taxon>
        <taxon>Lachnospirales</taxon>
        <taxon>Lachnospiraceae</taxon>
        <taxon>Lientehia</taxon>
    </lineage>
</organism>
<keyword evidence="7" id="KW-0031">Aminopeptidase</keyword>
<dbReference type="SUPFAM" id="SSF53092">
    <property type="entry name" value="Creatinase/prolidase N-terminal domain"/>
    <property type="match status" value="1"/>
</dbReference>
<dbReference type="Pfam" id="PF16188">
    <property type="entry name" value="Peptidase_M24_C"/>
    <property type="match status" value="1"/>
</dbReference>
<dbReference type="SUPFAM" id="SSF55920">
    <property type="entry name" value="Creatinase/aminopeptidase"/>
    <property type="match status" value="1"/>
</dbReference>
<reference evidence="7 8" key="1">
    <citation type="submission" date="2021-11" db="EMBL/GenBank/DDBJ databases">
        <title>Lacrimispora sp. nov. NSJ-141 isolated from human feces.</title>
        <authorList>
            <person name="Abdugheni R."/>
        </authorList>
    </citation>
    <scope>NUCLEOTIDE SEQUENCE [LARGE SCALE GENOMIC DNA]</scope>
    <source>
        <strain evidence="7 8">NSJ-141</strain>
    </source>
</reference>
<evidence type="ECO:0000256" key="2">
    <source>
        <dbReference type="ARBA" id="ARBA00022723"/>
    </source>
</evidence>
<evidence type="ECO:0000259" key="5">
    <source>
        <dbReference type="Pfam" id="PF01321"/>
    </source>
</evidence>
<dbReference type="InterPro" id="IPR000994">
    <property type="entry name" value="Pept_M24"/>
</dbReference>
<dbReference type="InterPro" id="IPR033740">
    <property type="entry name" value="Pept_M24B"/>
</dbReference>
<protein>
    <submittedName>
        <fullName evidence="7">Aminopeptidase P family protein</fullName>
    </submittedName>
</protein>
<dbReference type="GO" id="GO:0046872">
    <property type="term" value="F:metal ion binding"/>
    <property type="evidence" value="ECO:0007669"/>
    <property type="project" value="UniProtKB-KW"/>
</dbReference>
<dbReference type="Pfam" id="PF00557">
    <property type="entry name" value="Peptidase_M24"/>
    <property type="match status" value="1"/>
</dbReference>
<feature type="domain" description="Creatinase N-terminal" evidence="5">
    <location>
        <begin position="7"/>
        <end position="120"/>
    </location>
</feature>
<dbReference type="AlphaFoldDB" id="A0AAP2W9I4"/>
<comment type="similarity">
    <text evidence="1">Belongs to the peptidase M24B family.</text>
</comment>
<evidence type="ECO:0000259" key="6">
    <source>
        <dbReference type="Pfam" id="PF16188"/>
    </source>
</evidence>
<dbReference type="Pfam" id="PF01321">
    <property type="entry name" value="Creatinase_N"/>
    <property type="match status" value="1"/>
</dbReference>
<dbReference type="InterPro" id="IPR000587">
    <property type="entry name" value="Creatinase_N"/>
</dbReference>
<dbReference type="FunFam" id="3.90.230.10:FF:000009">
    <property type="entry name" value="xaa-Pro aminopeptidase 2"/>
    <property type="match status" value="1"/>
</dbReference>
<dbReference type="GO" id="GO:0005737">
    <property type="term" value="C:cytoplasm"/>
    <property type="evidence" value="ECO:0007669"/>
    <property type="project" value="UniProtKB-ARBA"/>
</dbReference>
<dbReference type="Pfam" id="PF16189">
    <property type="entry name" value="Creatinase_N_2"/>
    <property type="match status" value="1"/>
</dbReference>
<dbReference type="GO" id="GO:0070006">
    <property type="term" value="F:metalloaminopeptidase activity"/>
    <property type="evidence" value="ECO:0007669"/>
    <property type="project" value="InterPro"/>
</dbReference>